<reference evidence="2" key="1">
    <citation type="submission" date="2023-07" db="EMBL/GenBank/DDBJ databases">
        <title>Draft genomic sequences of Priestia flexa CCM isolated from the soil of an abandoned mine contaminated by free cyanide in the high Andean zone of Tacna, Peru.</title>
        <authorList>
            <person name="Caceda Quiroz C.J."/>
            <person name="Maraza Chooque G.J."/>
            <person name="Fora Quispe G.L."/>
            <person name="Carpio Mamani M."/>
        </authorList>
    </citation>
    <scope>NUCLEOTIDE SEQUENCE [LARGE SCALE GENOMIC DNA]</scope>
    <source>
        <strain evidence="2">CCM</strain>
    </source>
</reference>
<dbReference type="RefSeq" id="WP_318757193.1">
    <property type="nucleotide sequence ID" value="NZ_JAWUZT010000005.1"/>
</dbReference>
<protein>
    <submittedName>
        <fullName evidence="1">RusA family crossover junction endodeoxyribonuclease</fullName>
    </submittedName>
</protein>
<dbReference type="Gene3D" id="3.30.1330.70">
    <property type="entry name" value="Holliday junction resolvase RusA"/>
    <property type="match status" value="1"/>
</dbReference>
<proteinExistence type="predicted"/>
<sequence>MTNRGKFVNKSAQRYLAYKDEIKRQISKQARSEALVHPVEVETVFYMPIPQSWSKKKQAAAINQPHKSKPDIDNILKGLFDSLNGLIWKDDNLVSKVTATKVYGEYPGIKVTVKGIGELAV</sequence>
<dbReference type="InterPro" id="IPR008822">
    <property type="entry name" value="Endonuclease_RusA-like"/>
</dbReference>
<organism evidence="1 2">
    <name type="scientific">Priestia flexa</name>
    <dbReference type="NCBI Taxonomy" id="86664"/>
    <lineage>
        <taxon>Bacteria</taxon>
        <taxon>Bacillati</taxon>
        <taxon>Bacillota</taxon>
        <taxon>Bacilli</taxon>
        <taxon>Bacillales</taxon>
        <taxon>Bacillaceae</taxon>
        <taxon>Priestia</taxon>
    </lineage>
</organism>
<gene>
    <name evidence="1" type="ORF">RIB56_03070</name>
</gene>
<evidence type="ECO:0000313" key="1">
    <source>
        <dbReference type="EMBL" id="MDW8515101.1"/>
    </source>
</evidence>
<evidence type="ECO:0000313" key="2">
    <source>
        <dbReference type="Proteomes" id="UP001284771"/>
    </source>
</evidence>
<name>A0ABU4J278_9BACI</name>
<comment type="caution">
    <text evidence="1">The sequence shown here is derived from an EMBL/GenBank/DDBJ whole genome shotgun (WGS) entry which is preliminary data.</text>
</comment>
<dbReference type="InterPro" id="IPR036614">
    <property type="entry name" value="RusA-like_sf"/>
</dbReference>
<dbReference type="Proteomes" id="UP001284771">
    <property type="component" value="Unassembled WGS sequence"/>
</dbReference>
<accession>A0ABU4J278</accession>
<dbReference type="EMBL" id="JAWUZT010000005">
    <property type="protein sequence ID" value="MDW8515101.1"/>
    <property type="molecule type" value="Genomic_DNA"/>
</dbReference>
<dbReference type="Pfam" id="PF05866">
    <property type="entry name" value="RusA"/>
    <property type="match status" value="1"/>
</dbReference>
<dbReference type="SUPFAM" id="SSF103084">
    <property type="entry name" value="Holliday junction resolvase RusA"/>
    <property type="match status" value="1"/>
</dbReference>
<keyword evidence="2" id="KW-1185">Reference proteome</keyword>